<protein>
    <submittedName>
        <fullName evidence="2">Uncharacterized protein</fullName>
    </submittedName>
</protein>
<evidence type="ECO:0000313" key="2">
    <source>
        <dbReference type="EMBL" id="CAF3550291.1"/>
    </source>
</evidence>
<accession>A0A818JXK0</accession>
<feature type="signal peptide" evidence="1">
    <location>
        <begin position="1"/>
        <end position="18"/>
    </location>
</feature>
<dbReference type="AlphaFoldDB" id="A0A818JXK0"/>
<evidence type="ECO:0000313" key="3">
    <source>
        <dbReference type="Proteomes" id="UP000663869"/>
    </source>
</evidence>
<dbReference type="Proteomes" id="UP000663869">
    <property type="component" value="Unassembled WGS sequence"/>
</dbReference>
<feature type="chain" id="PRO_5032757347" evidence="1">
    <location>
        <begin position="19"/>
        <end position="107"/>
    </location>
</feature>
<dbReference type="EMBL" id="CAJNYU010002412">
    <property type="protein sequence ID" value="CAF3550291.1"/>
    <property type="molecule type" value="Genomic_DNA"/>
</dbReference>
<proteinExistence type="predicted"/>
<comment type="caution">
    <text evidence="2">The sequence shown here is derived from an EMBL/GenBank/DDBJ whole genome shotgun (WGS) entry which is preliminary data.</text>
</comment>
<organism evidence="2 3">
    <name type="scientific">Rotaria socialis</name>
    <dbReference type="NCBI Taxonomy" id="392032"/>
    <lineage>
        <taxon>Eukaryota</taxon>
        <taxon>Metazoa</taxon>
        <taxon>Spiralia</taxon>
        <taxon>Gnathifera</taxon>
        <taxon>Rotifera</taxon>
        <taxon>Eurotatoria</taxon>
        <taxon>Bdelloidea</taxon>
        <taxon>Philodinida</taxon>
        <taxon>Philodinidae</taxon>
        <taxon>Rotaria</taxon>
    </lineage>
</organism>
<keyword evidence="1" id="KW-0732">Signal</keyword>
<gene>
    <name evidence="2" type="ORF">FME351_LOCUS19445</name>
</gene>
<sequence>MALIQLLIIFSLFKSLEARYSFYYTTQRPESNLTFDCWYALVVDHTVDQSVTSVQLFDWTEPIDIAERYEINGQYSNEIFHNCSSSWFGSTCQYRLENDEASSFLPG</sequence>
<evidence type="ECO:0000256" key="1">
    <source>
        <dbReference type="SAM" id="SignalP"/>
    </source>
</evidence>
<name>A0A818JXK0_9BILA</name>
<reference evidence="2" key="1">
    <citation type="submission" date="2021-02" db="EMBL/GenBank/DDBJ databases">
        <authorList>
            <person name="Nowell W R."/>
        </authorList>
    </citation>
    <scope>NUCLEOTIDE SEQUENCE</scope>
</reference>